<keyword evidence="3" id="KW-0547">Nucleotide-binding</keyword>
<dbReference type="PANTHER" id="PTHR42798:SF6">
    <property type="entry name" value="CELL DIVISION ATP-BINDING PROTEIN FTSE"/>
    <property type="match status" value="1"/>
</dbReference>
<organism evidence="6 7">
    <name type="scientific">Anaerobutyricum hallii</name>
    <dbReference type="NCBI Taxonomy" id="39488"/>
    <lineage>
        <taxon>Bacteria</taxon>
        <taxon>Bacillati</taxon>
        <taxon>Bacillota</taxon>
        <taxon>Clostridia</taxon>
        <taxon>Lachnospirales</taxon>
        <taxon>Lachnospiraceae</taxon>
        <taxon>Anaerobutyricum</taxon>
    </lineage>
</organism>
<evidence type="ECO:0000259" key="5">
    <source>
        <dbReference type="PROSITE" id="PS50893"/>
    </source>
</evidence>
<dbReference type="GO" id="GO:0005524">
    <property type="term" value="F:ATP binding"/>
    <property type="evidence" value="ECO:0007669"/>
    <property type="project" value="UniProtKB-KW"/>
</dbReference>
<evidence type="ECO:0000256" key="4">
    <source>
        <dbReference type="ARBA" id="ARBA00022840"/>
    </source>
</evidence>
<keyword evidence="6" id="KW-0378">Hydrolase</keyword>
<dbReference type="InterPro" id="IPR003593">
    <property type="entry name" value="AAA+_ATPase"/>
</dbReference>
<comment type="similarity">
    <text evidence="1">Belongs to the ABC transporter superfamily.</text>
</comment>
<dbReference type="OrthoDB" id="9802264at2"/>
<evidence type="ECO:0000313" key="7">
    <source>
        <dbReference type="Proteomes" id="UP000095390"/>
    </source>
</evidence>
<dbReference type="PANTHER" id="PTHR42798">
    <property type="entry name" value="LIPOPROTEIN-RELEASING SYSTEM ATP-BINDING PROTEIN LOLD"/>
    <property type="match status" value="1"/>
</dbReference>
<dbReference type="EC" id="3.6.3.-" evidence="6"/>
<keyword evidence="4 6" id="KW-0067">ATP-binding</keyword>
<proteinExistence type="inferred from homology"/>
<dbReference type="SMART" id="SM00382">
    <property type="entry name" value="AAA"/>
    <property type="match status" value="1"/>
</dbReference>
<dbReference type="GO" id="GO:0098796">
    <property type="term" value="C:membrane protein complex"/>
    <property type="evidence" value="ECO:0007669"/>
    <property type="project" value="UniProtKB-ARBA"/>
</dbReference>
<accession>A0A173UWG7</accession>
<dbReference type="InterPro" id="IPR027417">
    <property type="entry name" value="P-loop_NTPase"/>
</dbReference>
<keyword evidence="2" id="KW-0813">Transport</keyword>
<dbReference type="Proteomes" id="UP000095390">
    <property type="component" value="Unassembled WGS sequence"/>
</dbReference>
<dbReference type="EMBL" id="CYYC01000048">
    <property type="protein sequence ID" value="CUN18656.1"/>
    <property type="molecule type" value="Genomic_DNA"/>
</dbReference>
<protein>
    <submittedName>
        <fullName evidence="6">Lipoprotein-releasing system ATP-binding protein LolD</fullName>
        <ecNumber evidence="6">3.6.3.-</ecNumber>
    </submittedName>
</protein>
<dbReference type="AlphaFoldDB" id="A0A173UWG7"/>
<dbReference type="InterPro" id="IPR003439">
    <property type="entry name" value="ABC_transporter-like_ATP-bd"/>
</dbReference>
<name>A0A173UWG7_9FIRM</name>
<dbReference type="Pfam" id="PF00005">
    <property type="entry name" value="ABC_tran"/>
    <property type="match status" value="1"/>
</dbReference>
<evidence type="ECO:0000256" key="3">
    <source>
        <dbReference type="ARBA" id="ARBA00022741"/>
    </source>
</evidence>
<dbReference type="GO" id="GO:0022857">
    <property type="term" value="F:transmembrane transporter activity"/>
    <property type="evidence" value="ECO:0007669"/>
    <property type="project" value="UniProtKB-ARBA"/>
</dbReference>
<evidence type="ECO:0000256" key="2">
    <source>
        <dbReference type="ARBA" id="ARBA00022448"/>
    </source>
</evidence>
<sequence>MKDIIVEIKGLEKTYGKNEAETKAIQGIDLTITREEFVSIVGKSGSGKSTLLNIIGGLERPTSGEVQIEGTNLFDMKDTSRTIFRRKHIGYVFQFFNLIPEMTVYENICLPSYLDHKDPDEDFIQTVMEKLGIYEKKGKYAAELSGGEQQRVAVARALSLKPSILLADEPSGNLDKKNGEQLLELMLLSQRYFDQTILLVTHDLEIARLSQRMIVLEDGKIISDTALEGEKS</sequence>
<keyword evidence="6" id="KW-0449">Lipoprotein</keyword>
<dbReference type="SUPFAM" id="SSF52540">
    <property type="entry name" value="P-loop containing nucleoside triphosphate hydrolases"/>
    <property type="match status" value="1"/>
</dbReference>
<dbReference type="GO" id="GO:0016887">
    <property type="term" value="F:ATP hydrolysis activity"/>
    <property type="evidence" value="ECO:0007669"/>
    <property type="project" value="InterPro"/>
</dbReference>
<dbReference type="RefSeq" id="WP_055183305.1">
    <property type="nucleotide sequence ID" value="NZ_CYYC01000048.1"/>
</dbReference>
<dbReference type="InterPro" id="IPR017911">
    <property type="entry name" value="MacB-like_ATP-bd"/>
</dbReference>
<dbReference type="InterPro" id="IPR017871">
    <property type="entry name" value="ABC_transporter-like_CS"/>
</dbReference>
<feature type="domain" description="ABC transporter" evidence="5">
    <location>
        <begin position="6"/>
        <end position="232"/>
    </location>
</feature>
<dbReference type="PROSITE" id="PS50893">
    <property type="entry name" value="ABC_TRANSPORTER_2"/>
    <property type="match status" value="1"/>
</dbReference>
<dbReference type="PROSITE" id="PS00211">
    <property type="entry name" value="ABC_TRANSPORTER_1"/>
    <property type="match status" value="1"/>
</dbReference>
<dbReference type="Gene3D" id="3.40.50.300">
    <property type="entry name" value="P-loop containing nucleotide triphosphate hydrolases"/>
    <property type="match status" value="1"/>
</dbReference>
<evidence type="ECO:0000256" key="1">
    <source>
        <dbReference type="ARBA" id="ARBA00005417"/>
    </source>
</evidence>
<dbReference type="CDD" id="cd03255">
    <property type="entry name" value="ABC_MJ0796_LolCDE_FtsE"/>
    <property type="match status" value="1"/>
</dbReference>
<gene>
    <name evidence="6" type="primary">lolD_3</name>
    <name evidence="6" type="ORF">ERS852578_02745</name>
</gene>
<dbReference type="FunFam" id="3.40.50.300:FF:000032">
    <property type="entry name" value="Export ABC transporter ATP-binding protein"/>
    <property type="match status" value="1"/>
</dbReference>
<evidence type="ECO:0000313" key="6">
    <source>
        <dbReference type="EMBL" id="CUN18656.1"/>
    </source>
</evidence>
<reference evidence="6 7" key="1">
    <citation type="submission" date="2015-09" db="EMBL/GenBank/DDBJ databases">
        <authorList>
            <consortium name="Pathogen Informatics"/>
        </authorList>
    </citation>
    <scope>NUCLEOTIDE SEQUENCE [LARGE SCALE GENOMIC DNA]</scope>
    <source>
        <strain evidence="6 7">2789STDY5834966</strain>
    </source>
</reference>